<name>A0A0K2UCV0_LEPSM</name>
<sequence length="77" mass="8812">MSKSLNIFIESSDIIQARFKSITIICYRYVSVRGFLSPQYTSYGVQVKSPVFDCEIVFKIWTQVQLESQVSSPSSHL</sequence>
<evidence type="ECO:0000313" key="1">
    <source>
        <dbReference type="EMBL" id="CDW36068.1"/>
    </source>
</evidence>
<organism evidence="1">
    <name type="scientific">Lepeophtheirus salmonis</name>
    <name type="common">Salmon louse</name>
    <name type="synonym">Caligus salmonis</name>
    <dbReference type="NCBI Taxonomy" id="72036"/>
    <lineage>
        <taxon>Eukaryota</taxon>
        <taxon>Metazoa</taxon>
        <taxon>Ecdysozoa</taxon>
        <taxon>Arthropoda</taxon>
        <taxon>Crustacea</taxon>
        <taxon>Multicrustacea</taxon>
        <taxon>Hexanauplia</taxon>
        <taxon>Copepoda</taxon>
        <taxon>Siphonostomatoida</taxon>
        <taxon>Caligidae</taxon>
        <taxon>Lepeophtheirus</taxon>
    </lineage>
</organism>
<dbReference type="AlphaFoldDB" id="A0A0K2UCV0"/>
<proteinExistence type="predicted"/>
<reference evidence="1" key="1">
    <citation type="submission" date="2014-05" db="EMBL/GenBank/DDBJ databases">
        <authorList>
            <person name="Chronopoulou M."/>
        </authorList>
    </citation>
    <scope>NUCLEOTIDE SEQUENCE</scope>
    <source>
        <tissue evidence="1">Whole organism</tissue>
    </source>
</reference>
<dbReference type="EMBL" id="HACA01018707">
    <property type="protein sequence ID" value="CDW36068.1"/>
    <property type="molecule type" value="Transcribed_RNA"/>
</dbReference>
<protein>
    <submittedName>
        <fullName evidence="1">Uncharacterized protein</fullName>
    </submittedName>
</protein>
<accession>A0A0K2UCV0</accession>